<protein>
    <submittedName>
        <fullName evidence="1 3">Uncharacterized protein</fullName>
    </submittedName>
</protein>
<dbReference type="Proteomes" id="UP000504636">
    <property type="component" value="Unplaced"/>
</dbReference>
<dbReference type="RefSeq" id="XP_033577480.1">
    <property type="nucleotide sequence ID" value="XM_033727369.1"/>
</dbReference>
<evidence type="ECO:0000313" key="3">
    <source>
        <dbReference type="RefSeq" id="XP_033577480.1"/>
    </source>
</evidence>
<evidence type="ECO:0000313" key="2">
    <source>
        <dbReference type="Proteomes" id="UP000504636"/>
    </source>
</evidence>
<dbReference type="AlphaFoldDB" id="A0A6A6YNP7"/>
<dbReference type="OrthoDB" id="3785702at2759"/>
<proteinExistence type="predicted"/>
<dbReference type="EMBL" id="MU003700">
    <property type="protein sequence ID" value="KAF2810516.1"/>
    <property type="molecule type" value="Genomic_DNA"/>
</dbReference>
<name>A0A6A6YNP7_9PEZI</name>
<reference evidence="3" key="3">
    <citation type="submission" date="2025-04" db="UniProtKB">
        <authorList>
            <consortium name="RefSeq"/>
        </authorList>
    </citation>
    <scope>IDENTIFICATION</scope>
    <source>
        <strain evidence="3">CBS 304.34</strain>
    </source>
</reference>
<reference evidence="1 3" key="1">
    <citation type="journal article" date="2020" name="Stud. Mycol.">
        <title>101 Dothideomycetes genomes: a test case for predicting lifestyles and emergence of pathogens.</title>
        <authorList>
            <person name="Haridas S."/>
            <person name="Albert R."/>
            <person name="Binder M."/>
            <person name="Bloem J."/>
            <person name="Labutti K."/>
            <person name="Salamov A."/>
            <person name="Andreopoulos B."/>
            <person name="Baker S."/>
            <person name="Barry K."/>
            <person name="Bills G."/>
            <person name="Bluhm B."/>
            <person name="Cannon C."/>
            <person name="Castanera R."/>
            <person name="Culley D."/>
            <person name="Daum C."/>
            <person name="Ezra D."/>
            <person name="Gonzalez J."/>
            <person name="Henrissat B."/>
            <person name="Kuo A."/>
            <person name="Liang C."/>
            <person name="Lipzen A."/>
            <person name="Lutzoni F."/>
            <person name="Magnuson J."/>
            <person name="Mondo S."/>
            <person name="Nolan M."/>
            <person name="Ohm R."/>
            <person name="Pangilinan J."/>
            <person name="Park H.-J."/>
            <person name="Ramirez L."/>
            <person name="Alfaro M."/>
            <person name="Sun H."/>
            <person name="Tritt A."/>
            <person name="Yoshinaga Y."/>
            <person name="Zwiers L.-H."/>
            <person name="Turgeon B."/>
            <person name="Goodwin S."/>
            <person name="Spatafora J."/>
            <person name="Crous P."/>
            <person name="Grigoriev I."/>
        </authorList>
    </citation>
    <scope>NUCLEOTIDE SEQUENCE</scope>
    <source>
        <strain evidence="1 3">CBS 304.34</strain>
    </source>
</reference>
<sequence length="302" mass="34498">MADVAMSLTLLVSDVSSRFRPNTMGRSPSSFSTISKMNQASTSVDSLVLLESNQEDVSVTRLRKEIIYDFENPKLLSESSSRNSRDLSGCVERRFVDKIGMVIPGVSDREPCNIQRAHYVTMWSLGSPIEYSTSEADHGITFDDHRKLHLSLESFLYRTPKETRDTTEKAFFKIISALNSLLSDITTWWRARGIPATLCLTSVGMFAPDRLKESYIQILHTPLHRDFDFDGLEKHHLAQEDGLPFYAPYWAIPQHSTLSLPWPLRPLPPHKEDLALRFPERYGADPYYRSAIKQTFLARRTP</sequence>
<accession>A0A6A6YNP7</accession>
<evidence type="ECO:0000313" key="1">
    <source>
        <dbReference type="EMBL" id="KAF2810516.1"/>
    </source>
</evidence>
<organism evidence="1">
    <name type="scientific">Mytilinidion resinicola</name>
    <dbReference type="NCBI Taxonomy" id="574789"/>
    <lineage>
        <taxon>Eukaryota</taxon>
        <taxon>Fungi</taxon>
        <taxon>Dikarya</taxon>
        <taxon>Ascomycota</taxon>
        <taxon>Pezizomycotina</taxon>
        <taxon>Dothideomycetes</taxon>
        <taxon>Pleosporomycetidae</taxon>
        <taxon>Mytilinidiales</taxon>
        <taxon>Mytilinidiaceae</taxon>
        <taxon>Mytilinidion</taxon>
    </lineage>
</organism>
<gene>
    <name evidence="1 3" type="ORF">BDZ99DRAFT_563713</name>
</gene>
<dbReference type="GeneID" id="54468262"/>
<reference evidence="3" key="2">
    <citation type="submission" date="2020-04" db="EMBL/GenBank/DDBJ databases">
        <authorList>
            <consortium name="NCBI Genome Project"/>
        </authorList>
    </citation>
    <scope>NUCLEOTIDE SEQUENCE</scope>
    <source>
        <strain evidence="3">CBS 304.34</strain>
    </source>
</reference>
<keyword evidence="2" id="KW-1185">Reference proteome</keyword>